<dbReference type="Pfam" id="PF08242">
    <property type="entry name" value="Methyltransf_12"/>
    <property type="match status" value="1"/>
</dbReference>
<dbReference type="SUPFAM" id="SSF56801">
    <property type="entry name" value="Acetyl-CoA synthetase-like"/>
    <property type="match status" value="1"/>
</dbReference>
<evidence type="ECO:0000259" key="7">
    <source>
        <dbReference type="PROSITE" id="PS50075"/>
    </source>
</evidence>
<dbReference type="GO" id="GO:0031177">
    <property type="term" value="F:phosphopantetheine binding"/>
    <property type="evidence" value="ECO:0007669"/>
    <property type="project" value="TreeGrafter"/>
</dbReference>
<dbReference type="GO" id="GO:0008610">
    <property type="term" value="P:lipid biosynthetic process"/>
    <property type="evidence" value="ECO:0007669"/>
    <property type="project" value="UniProtKB-ARBA"/>
</dbReference>
<evidence type="ECO:0000256" key="5">
    <source>
        <dbReference type="ARBA" id="ARBA00022598"/>
    </source>
</evidence>
<dbReference type="RefSeq" id="WP_009901879.1">
    <property type="nucleotide sequence ID" value="NZ_BIOK01000002.1"/>
</dbReference>
<dbReference type="SUPFAM" id="SSF52777">
    <property type="entry name" value="CoA-dependent acyltransferases"/>
    <property type="match status" value="2"/>
</dbReference>
<dbReference type="InterPro" id="IPR010071">
    <property type="entry name" value="AA_adenyl_dom"/>
</dbReference>
<dbReference type="PROSITE" id="PS00012">
    <property type="entry name" value="PHOSPHOPANTETHEINE"/>
    <property type="match status" value="1"/>
</dbReference>
<dbReference type="Pfam" id="PF18563">
    <property type="entry name" value="TubC_N"/>
    <property type="match status" value="1"/>
</dbReference>
<name>A0AB74QF32_CLODI</name>
<dbReference type="GO" id="GO:0043041">
    <property type="term" value="P:amino acid activation for nonribosomal peptide biosynthetic process"/>
    <property type="evidence" value="ECO:0007669"/>
    <property type="project" value="TreeGrafter"/>
</dbReference>
<dbReference type="NCBIfam" id="TIGR01733">
    <property type="entry name" value="AA-adenyl-dom"/>
    <property type="match status" value="1"/>
</dbReference>
<dbReference type="CDD" id="cd02440">
    <property type="entry name" value="AdoMet_MTases"/>
    <property type="match status" value="1"/>
</dbReference>
<comment type="caution">
    <text evidence="8">The sequence shown here is derived from an EMBL/GenBank/DDBJ whole genome shotgun (WGS) entry which is preliminary data.</text>
</comment>
<keyword evidence="6" id="KW-0045">Antibiotic biosynthesis</keyword>
<dbReference type="Gene3D" id="3.40.50.1820">
    <property type="entry name" value="alpha/beta hydrolase"/>
    <property type="match status" value="1"/>
</dbReference>
<feature type="domain" description="Carrier" evidence="7">
    <location>
        <begin position="1421"/>
        <end position="1502"/>
    </location>
</feature>
<dbReference type="InterPro" id="IPR001242">
    <property type="entry name" value="Condensation_dom"/>
</dbReference>
<keyword evidence="3" id="KW-0596">Phosphopantetheine</keyword>
<evidence type="ECO:0000313" key="8">
    <source>
        <dbReference type="EMBL" id="VFD33313.1"/>
    </source>
</evidence>
<evidence type="ECO:0000256" key="6">
    <source>
        <dbReference type="ARBA" id="ARBA00023194"/>
    </source>
</evidence>
<dbReference type="InterPro" id="IPR029058">
    <property type="entry name" value="AB_hydrolase_fold"/>
</dbReference>
<dbReference type="Gene3D" id="1.10.10.1830">
    <property type="entry name" value="Non-ribosomal peptide synthase, adenylation domain"/>
    <property type="match status" value="1"/>
</dbReference>
<keyword evidence="4" id="KW-0597">Phosphoprotein</keyword>
<dbReference type="InterPro" id="IPR041464">
    <property type="entry name" value="TubC_N"/>
</dbReference>
<keyword evidence="5 8" id="KW-0436">Ligase</keyword>
<dbReference type="InterPro" id="IPR029063">
    <property type="entry name" value="SAM-dependent_MTases_sf"/>
</dbReference>
<proteinExistence type="predicted"/>
<comment type="cofactor">
    <cofactor evidence="1">
        <name>pantetheine 4'-phosphate</name>
        <dbReference type="ChEBI" id="CHEBI:47942"/>
    </cofactor>
</comment>
<dbReference type="CDD" id="cd19535">
    <property type="entry name" value="Cyc_NRPS"/>
    <property type="match status" value="1"/>
</dbReference>
<evidence type="ECO:0000256" key="3">
    <source>
        <dbReference type="ARBA" id="ARBA00022450"/>
    </source>
</evidence>
<dbReference type="InterPro" id="IPR009081">
    <property type="entry name" value="PP-bd_ACP"/>
</dbReference>
<dbReference type="EMBL" id="CAADAN010000009">
    <property type="protein sequence ID" value="VFD33313.1"/>
    <property type="molecule type" value="Genomic_DNA"/>
</dbReference>
<reference evidence="8 9" key="1">
    <citation type="submission" date="2019-02" db="EMBL/GenBank/DDBJ databases">
        <authorList>
            <consortium name="Pathogen Informatics"/>
        </authorList>
    </citation>
    <scope>NUCLEOTIDE SEQUENCE [LARGE SCALE GENOMIC DNA]</scope>
    <source>
        <strain evidence="9">clo34</strain>
    </source>
</reference>
<accession>A0AB74QF32</accession>
<dbReference type="Pfam" id="PF00501">
    <property type="entry name" value="AMP-binding"/>
    <property type="match status" value="1"/>
</dbReference>
<dbReference type="InterPro" id="IPR036736">
    <property type="entry name" value="ACP-like_sf"/>
</dbReference>
<dbReference type="InterPro" id="IPR044894">
    <property type="entry name" value="TubC_N_sf"/>
</dbReference>
<sequence length="1823" mass="210432">MTVEDIILKYQQKGVHLYLKDKKLYFDAPKGIIDEKARKEISDWKNEIIHYLKYNDYEVVINKEGIYTPFKLTDIQAAYMVGSNESYSYGGIGCKIYCEIKYPKLDLVKLQNAWNQVIDNNDMLHAKININGTQQILDNYILPKIKFWEMEDSKERIIDEHLKNIKERLSTKKYEIGEWPLYDLEVTNLKDSSILHLSLDMMIADFMSIKIILEELESYYFEGKAKVNKELSYRDIIVYYENKKMNPNIINKYNKDEEYWKNRINSLPEAPVLPIKENSNKFSIKQYNEFINKKRKIELEKMCKEYGITVSSFILGVYTEVLRYWSQQKNFCINVTISDREDIHPEVKTTIGDFTVVNILEISDEYKLSFIERVKKIQLQLWNDMEHSSYSGVEVLREMSRARNKKVVIPYVYTSALGIQDNNEFERISKYGELIYKISQTPQVLIDCQAIQYKDGILVNWDVRENDFPDGLIDSAFEVFSNILKNLEIRKLINDKNIINLPNSLRKNRNKINDTYKNFERRTLVKGFCDNVKSQPEAEAISFNGVSYSYSDLADYVVTVQNELIKRGCKPGDIVAIHLNKGIWQIAATLGALMVGAIYLPIDINQPISRIDRICSDSKARFVLTSLNNRLGQRIYSNEICKVYIENLKVSKGLEIKKVGCNPDDIAYVIYTSGSTGNPKGVVITHKAAMNTINDIIQRFNITEKDRVICISNLAFDLSVFDIFGILTAGGTLIIPSDNKNVSEWNYLLKKEKVTIWNTAPAQMQMITSYLESEKINGSDSLRVVMLSGDWIPLSLPNEIKSLFKNSRIISLGGATEASIWSIFHEIDIDNNYKRSITYGTPLANQQFYVLDSNLNECPDWVRGTLYIGGKGLANGYLNDRDLTAQKFIFHNNLGKRLYNTGDCGRYYPNGDIEFLGREDGQVKIRGNRVELNEIEAILNTFPDIANSTVVISGENDDIIGAFIQPDISSYCKESNVNQRIRTKNELLFKNKEKHGIVKQFNEWIEASNNTAILDILKTFQSIGIFTDFKIWHTENEIINKIGIKSSYISLLRRWLKVLENERIIEKNEEDGYKAIMYVDGNEADNEWAKWTKLEEKVHYSEVMMKYFSESRKNLIPLLRGKIDPIELFFPGGKFDIALEAYKYNKVNSFMNKTIIDNIKLILDDFMKIDPKNKFKILEVGAGVGGVSQELIESIKEYPVEYMFTDISQSFLNIARSNFKQYPWVEFQLYDINRNYWDQNINSSSYDLILCNNVLHNASDLLRVMKQIKEMVKPNGYIVILEETENNYTLLTSVEFLNGFNNVKDFRNENNQVFLDKNQWGTIIEKIGGNIVSILPKMNESLNGFGQTLFVIQIESKIKSLNENKIKSYLKQNLPEYMIPNHIEILKELPITVNGKIDRKALMNRVKSEKEEVQNKTEKIQLKTDLEKRVAEIWKLILKRRDIYANENFYEMGGDSLVAAQLVAQLKENIVEAKAWPWDKLMVALIESPTVGGLCKRLIEKQSTMSSKKENKMSGLIYLKEDPNSSITRVLIHDGTGTINPYDKLIPLMKELDGDLVAIICDNTEKYLSIKSDELIQTLGIKYAKKLIESSEKDFELIGFCIGGLIALETAKVLSENGKKVTRLISIDTTPSKKMIYNELLMERAFGMIIGSNVYRAGHMVEDFELKKAILSLGEKYGYGSVISNEELLVMKEEFNNVIKCYEKLALIDKKERFKKIYSNIYKYGDKNIIYNEEQLPPIYEVFCHSFKAMISYNPGVYFGKTVILDCSNQKTTFLPIDDCDNELFWKNVIIGESSRVRIEGNHLTCLQEPYVKNVFHLLYKEM</sequence>
<dbReference type="InterPro" id="IPR042099">
    <property type="entry name" value="ANL_N_sf"/>
</dbReference>
<evidence type="ECO:0000313" key="9">
    <source>
        <dbReference type="Proteomes" id="UP000411588"/>
    </source>
</evidence>
<dbReference type="GO" id="GO:0017000">
    <property type="term" value="P:antibiotic biosynthetic process"/>
    <property type="evidence" value="ECO:0007669"/>
    <property type="project" value="UniProtKB-KW"/>
</dbReference>
<dbReference type="InterPro" id="IPR057737">
    <property type="entry name" value="Condensation_MtbB-like"/>
</dbReference>
<dbReference type="Gene3D" id="3.30.559.10">
    <property type="entry name" value="Chloramphenicol acetyltransferase-like domain"/>
    <property type="match status" value="1"/>
</dbReference>
<gene>
    <name evidence="8" type="primary">mbtB_1</name>
    <name evidence="8" type="ORF">SAMEA1402399_02531</name>
</gene>
<evidence type="ECO:0000256" key="2">
    <source>
        <dbReference type="ARBA" id="ARBA00004924"/>
    </source>
</evidence>
<protein>
    <submittedName>
        <fullName evidence="8">Nonribosomal peptide synthetase</fullName>
        <ecNumber evidence="8">6.3.2.-</ecNumber>
    </submittedName>
</protein>
<dbReference type="Gene3D" id="3.40.50.12780">
    <property type="entry name" value="N-terminal domain of ligase-like"/>
    <property type="match status" value="1"/>
</dbReference>
<dbReference type="Pfam" id="PF00975">
    <property type="entry name" value="Thioesterase"/>
    <property type="match status" value="1"/>
</dbReference>
<dbReference type="Gene3D" id="3.30.300.30">
    <property type="match status" value="2"/>
</dbReference>
<evidence type="ECO:0000256" key="4">
    <source>
        <dbReference type="ARBA" id="ARBA00022553"/>
    </source>
</evidence>
<dbReference type="Pfam" id="PF00668">
    <property type="entry name" value="Condensation"/>
    <property type="match status" value="1"/>
</dbReference>
<dbReference type="Gene3D" id="3.40.50.150">
    <property type="entry name" value="Vaccinia Virus protein VP39"/>
    <property type="match status" value="1"/>
</dbReference>
<dbReference type="GO" id="GO:0005737">
    <property type="term" value="C:cytoplasm"/>
    <property type="evidence" value="ECO:0007669"/>
    <property type="project" value="TreeGrafter"/>
</dbReference>
<dbReference type="GO" id="GO:0016874">
    <property type="term" value="F:ligase activity"/>
    <property type="evidence" value="ECO:0007669"/>
    <property type="project" value="UniProtKB-KW"/>
</dbReference>
<dbReference type="Pfam" id="PF00550">
    <property type="entry name" value="PP-binding"/>
    <property type="match status" value="1"/>
</dbReference>
<organism evidence="8 9">
    <name type="scientific">Clostridioides difficile</name>
    <name type="common">Peptoclostridium difficile</name>
    <dbReference type="NCBI Taxonomy" id="1496"/>
    <lineage>
        <taxon>Bacteria</taxon>
        <taxon>Bacillati</taxon>
        <taxon>Bacillota</taxon>
        <taxon>Clostridia</taxon>
        <taxon>Peptostreptococcales</taxon>
        <taxon>Peptostreptococcaceae</taxon>
        <taxon>Clostridioides</taxon>
    </lineage>
</organism>
<dbReference type="InterPro" id="IPR001031">
    <property type="entry name" value="Thioesterase"/>
</dbReference>
<dbReference type="InterPro" id="IPR045851">
    <property type="entry name" value="AMP-bd_C_sf"/>
</dbReference>
<dbReference type="Gene3D" id="3.30.559.30">
    <property type="entry name" value="Nonribosomal peptide synthetase, condensation domain"/>
    <property type="match status" value="1"/>
</dbReference>
<dbReference type="InterPro" id="IPR023213">
    <property type="entry name" value="CAT-like_dom_sf"/>
</dbReference>
<dbReference type="PROSITE" id="PS00455">
    <property type="entry name" value="AMP_BINDING"/>
    <property type="match status" value="1"/>
</dbReference>
<dbReference type="SUPFAM" id="SSF53474">
    <property type="entry name" value="alpha/beta-Hydrolases"/>
    <property type="match status" value="1"/>
</dbReference>
<dbReference type="InterPro" id="IPR013217">
    <property type="entry name" value="Methyltransf_12"/>
</dbReference>
<dbReference type="EC" id="6.3.2.-" evidence="8"/>
<dbReference type="InterPro" id="IPR020845">
    <property type="entry name" value="AMP-binding_CS"/>
</dbReference>
<dbReference type="InterPro" id="IPR006162">
    <property type="entry name" value="Ppantetheine_attach_site"/>
</dbReference>
<dbReference type="InterPro" id="IPR000873">
    <property type="entry name" value="AMP-dep_synth/lig_dom"/>
</dbReference>
<dbReference type="Gene3D" id="1.10.1200.10">
    <property type="entry name" value="ACP-like"/>
    <property type="match status" value="1"/>
</dbReference>
<dbReference type="SUPFAM" id="SSF53335">
    <property type="entry name" value="S-adenosyl-L-methionine-dependent methyltransferases"/>
    <property type="match status" value="1"/>
</dbReference>
<dbReference type="PANTHER" id="PTHR45527">
    <property type="entry name" value="NONRIBOSOMAL PEPTIDE SYNTHETASE"/>
    <property type="match status" value="1"/>
</dbReference>
<dbReference type="PANTHER" id="PTHR45527:SF10">
    <property type="entry name" value="PYOCHELIN SYNTHASE PCHF"/>
    <property type="match status" value="1"/>
</dbReference>
<evidence type="ECO:0000256" key="1">
    <source>
        <dbReference type="ARBA" id="ARBA00001957"/>
    </source>
</evidence>
<dbReference type="Proteomes" id="UP000411588">
    <property type="component" value="Unassembled WGS sequence"/>
</dbReference>
<dbReference type="SUPFAM" id="SSF47336">
    <property type="entry name" value="ACP-like"/>
    <property type="match status" value="1"/>
</dbReference>
<dbReference type="PROSITE" id="PS50075">
    <property type="entry name" value="CARRIER"/>
    <property type="match status" value="1"/>
</dbReference>
<comment type="pathway">
    <text evidence="2">Siderophore biosynthesis.</text>
</comment>
<dbReference type="GO" id="GO:0009403">
    <property type="term" value="P:toxin biosynthetic process"/>
    <property type="evidence" value="ECO:0007669"/>
    <property type="project" value="UniProtKB-ARBA"/>
</dbReference>